<evidence type="ECO:0000256" key="5">
    <source>
        <dbReference type="ARBA" id="ARBA00023136"/>
    </source>
</evidence>
<keyword evidence="8" id="KW-1133">Transmembrane helix</keyword>
<keyword evidence="5 8" id="KW-0472">Membrane</keyword>
<dbReference type="PROSITE" id="PS51701">
    <property type="entry name" value="6_CYS"/>
    <property type="match status" value="2"/>
</dbReference>
<keyword evidence="3" id="KW-1003">Cell membrane</keyword>
<evidence type="ECO:0000256" key="8">
    <source>
        <dbReference type="SAM" id="Phobius"/>
    </source>
</evidence>
<dbReference type="Pfam" id="PF07422">
    <property type="entry name" value="s48_45"/>
    <property type="match status" value="2"/>
</dbReference>
<keyword evidence="6" id="KW-1015">Disulfide bond</keyword>
<dbReference type="InterPro" id="IPR010884">
    <property type="entry name" value="6_CYS_dom"/>
</dbReference>
<comment type="subcellular location">
    <subcellularLocation>
        <location evidence="1">Cell membrane</location>
    </subcellularLocation>
    <subcellularLocation>
        <location evidence="2">Cell surface</location>
    </subcellularLocation>
</comment>
<feature type="transmembrane region" description="Helical" evidence="8">
    <location>
        <begin position="417"/>
        <end position="433"/>
    </location>
</feature>
<feature type="domain" description="6-Cys" evidence="9">
    <location>
        <begin position="281"/>
        <end position="416"/>
    </location>
</feature>
<evidence type="ECO:0000256" key="4">
    <source>
        <dbReference type="ARBA" id="ARBA00022729"/>
    </source>
</evidence>
<feature type="non-terminal residue" evidence="10">
    <location>
        <position position="434"/>
    </location>
</feature>
<proteinExistence type="predicted"/>
<dbReference type="GO" id="GO:0009986">
    <property type="term" value="C:cell surface"/>
    <property type="evidence" value="ECO:0007669"/>
    <property type="project" value="UniProtKB-SubCell"/>
</dbReference>
<keyword evidence="4" id="KW-0732">Signal</keyword>
<evidence type="ECO:0000256" key="2">
    <source>
        <dbReference type="ARBA" id="ARBA00004241"/>
    </source>
</evidence>
<accession>A0A0K0PCL9</accession>
<dbReference type="EMBL" id="KP849608">
    <property type="protein sequence ID" value="AKQ22437.1"/>
    <property type="molecule type" value="Genomic_DNA"/>
</dbReference>
<dbReference type="SMART" id="SM00970">
    <property type="entry name" value="s48_45"/>
    <property type="match status" value="2"/>
</dbReference>
<dbReference type="GO" id="GO:0005886">
    <property type="term" value="C:plasma membrane"/>
    <property type="evidence" value="ECO:0007669"/>
    <property type="project" value="UniProtKB-SubCell"/>
</dbReference>
<keyword evidence="8" id="KW-0812">Transmembrane</keyword>
<evidence type="ECO:0000256" key="6">
    <source>
        <dbReference type="ARBA" id="ARBA00023157"/>
    </source>
</evidence>
<feature type="domain" description="6-Cys" evidence="9">
    <location>
        <begin position="29"/>
        <end position="181"/>
    </location>
</feature>
<evidence type="ECO:0000256" key="1">
    <source>
        <dbReference type="ARBA" id="ARBA00004236"/>
    </source>
</evidence>
<feature type="non-terminal residue" evidence="10">
    <location>
        <position position="1"/>
    </location>
</feature>
<evidence type="ECO:0000259" key="9">
    <source>
        <dbReference type="PROSITE" id="PS51701"/>
    </source>
</evidence>
<organism evidence="10">
    <name type="scientific">Plasmodium chabaudi chabaudi</name>
    <dbReference type="NCBI Taxonomy" id="31271"/>
    <lineage>
        <taxon>Eukaryota</taxon>
        <taxon>Sar</taxon>
        <taxon>Alveolata</taxon>
        <taxon>Apicomplexa</taxon>
        <taxon>Aconoidasida</taxon>
        <taxon>Haemosporida</taxon>
        <taxon>Plasmodiidae</taxon>
        <taxon>Plasmodium</taxon>
        <taxon>Plasmodium (Vinckeia)</taxon>
    </lineage>
</organism>
<evidence type="ECO:0000256" key="3">
    <source>
        <dbReference type="ARBA" id="ARBA00022475"/>
    </source>
</evidence>
<name>A0A0K0PCL9_PLACU</name>
<dbReference type="Gene3D" id="2.60.40.2860">
    <property type="match status" value="2"/>
</dbReference>
<evidence type="ECO:0000256" key="7">
    <source>
        <dbReference type="ARBA" id="ARBA00023180"/>
    </source>
</evidence>
<feature type="transmembrane region" description="Helical" evidence="8">
    <location>
        <begin position="7"/>
        <end position="27"/>
    </location>
</feature>
<protein>
    <submittedName>
        <fullName evidence="10">p47</fullName>
    </submittedName>
</protein>
<dbReference type="InterPro" id="IPR038160">
    <property type="entry name" value="6_CYS_dom_sf"/>
</dbReference>
<keyword evidence="7" id="KW-0325">Glycoprotein</keyword>
<dbReference type="AlphaFoldDB" id="A0A0K0PCL9"/>
<reference evidence="10" key="1">
    <citation type="journal article" date="2015" name="Proc. R. Soc. B">
        <title>Hybridization and pre-zygotic reproductive barriers in Plasmodium.</title>
        <authorList>
            <person name="Ramiro R.S."/>
            <person name="Khan S.M."/>
            <person name="Franke-Fayard B."/>
            <person name="Janse C.J."/>
            <person name="Obbard D.J."/>
            <person name="Reece S.E."/>
        </authorList>
    </citation>
    <scope>NUCLEOTIDE SEQUENCE</scope>
    <source>
        <strain evidence="10">CE</strain>
    </source>
</reference>
<gene>
    <name evidence="10" type="primary">p47</name>
</gene>
<evidence type="ECO:0000313" key="10">
    <source>
        <dbReference type="EMBL" id="AKQ22437.1"/>
    </source>
</evidence>
<sequence length="434" mass="49158">LCKMKGFTAASIIGFYLVKGYLSYFIVPTGYSCDFKFNPLINVLPSINTTGKAEEIGCTINNPSLSDYIAMVCPKKNDGDYANMEKVPTKCFSSSLYSPYKSEDSAHQLEELKIPEKYSISKEFKDFDLNIILIPSFYNVNKTIYCRCDNSKTEFKLNRNDESKLKLQGKLGLVKIILNNQQNTPNNIHQISPNAEVGSLGDKVIELKEGEIVHLKYDGKIRTNFNCKEIVNMKISIPLDYNLSMRMPTVFLQDINCKFHFIFNNAGGIANIVLQANKTENIDGCDFTQPKGNGLYKNGFVLTEITNDEEICTVHIGKGQKSNAAGLKCPYKLTPVHCFKHVLYEKKYKNGNNVYQTFLLDDVLRTVDIEYYYNPKLSAHIVGIPTIPEKTETIRCICEQDGKRGIMELKISSSENIFISFILLSVIFSMFYLL</sequence>